<feature type="compositionally biased region" description="Pro residues" evidence="2">
    <location>
        <begin position="71"/>
        <end position="85"/>
    </location>
</feature>
<feature type="region of interest" description="Disordered" evidence="2">
    <location>
        <begin position="292"/>
        <end position="315"/>
    </location>
</feature>
<feature type="coiled-coil region" evidence="1">
    <location>
        <begin position="131"/>
        <end position="158"/>
    </location>
</feature>
<evidence type="ECO:0000313" key="4">
    <source>
        <dbReference type="Proteomes" id="UP000237144"/>
    </source>
</evidence>
<proteinExistence type="predicted"/>
<evidence type="ECO:0000256" key="1">
    <source>
        <dbReference type="SAM" id="Coils"/>
    </source>
</evidence>
<comment type="caution">
    <text evidence="3">The sequence shown here is derived from an EMBL/GenBank/DDBJ whole genome shotgun (WGS) entry which is preliminary data.</text>
</comment>
<feature type="compositionally biased region" description="Basic and acidic residues" evidence="2">
    <location>
        <begin position="445"/>
        <end position="464"/>
    </location>
</feature>
<reference evidence="3 4" key="1">
    <citation type="journal article" date="2018" name="Front. Microbiol.">
        <title>Prospects for Fungal Bioremediation of Acidic Radioactive Waste Sites: Characterization and Genome Sequence of Rhodotorula taiwanensis MD1149.</title>
        <authorList>
            <person name="Tkavc R."/>
            <person name="Matrosova V.Y."/>
            <person name="Grichenko O.E."/>
            <person name="Gostincar C."/>
            <person name="Volpe R.P."/>
            <person name="Klimenkova P."/>
            <person name="Gaidamakova E.K."/>
            <person name="Zhou C.E."/>
            <person name="Stewart B.J."/>
            <person name="Lyman M.G."/>
            <person name="Malfatti S.A."/>
            <person name="Rubinfeld B."/>
            <person name="Courtot M."/>
            <person name="Singh J."/>
            <person name="Dalgard C.L."/>
            <person name="Hamilton T."/>
            <person name="Frey K.G."/>
            <person name="Gunde-Cimerman N."/>
            <person name="Dugan L."/>
            <person name="Daly M.J."/>
        </authorList>
    </citation>
    <scope>NUCLEOTIDE SEQUENCE [LARGE SCALE GENOMIC DNA]</scope>
    <source>
        <strain evidence="3 4">MD1149</strain>
    </source>
</reference>
<dbReference type="Proteomes" id="UP000237144">
    <property type="component" value="Unassembled WGS sequence"/>
</dbReference>
<feature type="region of interest" description="Disordered" evidence="2">
    <location>
        <begin position="370"/>
        <end position="415"/>
    </location>
</feature>
<gene>
    <name evidence="3" type="ORF">BMF94_6270</name>
</gene>
<sequence length="573" mass="61556">MGRPVPTGPLPASASTGRAEPTTASALRHPFASRPDSTATTAALGLEPVSSPLYGLAPELAAMLRTSGAVSPPPPSSDPQPPRDAVPPLSNSAALRALDARLDQVIRSDQAAAERSTTTTTTPTIATPADRLDARRMLDQVRQRLDETRQRIASTAQAMRREAARSNGDEETVDALQSNLNRDIRFASRVDVLATTLNSIAERTLGLSSAIEGLRVSPPPPQSPHSLTTAAAPSASRSSPASPRSPASPTGSSPPLSASRDSQTEEIRAVVQQLILMSRRVSAVIAQHREQVGTTSANLPPPTFDARGESSSTLLPSSFPSAPNLHDPLPIIVPAYLRERIPPPNTSLNTDGLLLPRPSILEGTSPAVFSASPQAMSPAASPEPGPSSISRRLSLSNASRDDDNNDGPTIRESYPGERAQLMRIAQLQSDIAQRAGELRALRARGDELDRERRQQRQDREERRRTAAGLEHPTSFAPRRMDPVLPPALSSPARSGEPEAEKDEDEVALSMLYGLLPDRRDLPAPLTVRRQSEIHGWSRAAQRGEPPAPSTPIKVAIDTVRRQQEYEAWRRCGR</sequence>
<feature type="region of interest" description="Disordered" evidence="2">
    <location>
        <begin position="212"/>
        <end position="264"/>
    </location>
</feature>
<dbReference type="OrthoDB" id="2529696at2759"/>
<keyword evidence="1" id="KW-0175">Coiled coil</keyword>
<organism evidence="3 4">
    <name type="scientific">Rhodotorula taiwanensis</name>
    <dbReference type="NCBI Taxonomy" id="741276"/>
    <lineage>
        <taxon>Eukaryota</taxon>
        <taxon>Fungi</taxon>
        <taxon>Dikarya</taxon>
        <taxon>Basidiomycota</taxon>
        <taxon>Pucciniomycotina</taxon>
        <taxon>Microbotryomycetes</taxon>
        <taxon>Sporidiobolales</taxon>
        <taxon>Sporidiobolaceae</taxon>
        <taxon>Rhodotorula</taxon>
    </lineage>
</organism>
<evidence type="ECO:0000313" key="3">
    <source>
        <dbReference type="EMBL" id="POY70856.1"/>
    </source>
</evidence>
<feature type="compositionally biased region" description="Low complexity" evidence="2">
    <location>
        <begin position="224"/>
        <end position="259"/>
    </location>
</feature>
<evidence type="ECO:0000256" key="2">
    <source>
        <dbReference type="SAM" id="MobiDB-lite"/>
    </source>
</evidence>
<accession>A0A2S5B274</accession>
<protein>
    <submittedName>
        <fullName evidence="3">Uncharacterized protein</fullName>
    </submittedName>
</protein>
<feature type="region of interest" description="Disordered" evidence="2">
    <location>
        <begin position="65"/>
        <end position="89"/>
    </location>
</feature>
<feature type="region of interest" description="Disordered" evidence="2">
    <location>
        <begin position="445"/>
        <end position="505"/>
    </location>
</feature>
<feature type="compositionally biased region" description="Low complexity" evidence="2">
    <location>
        <begin position="370"/>
        <end position="390"/>
    </location>
</feature>
<dbReference type="AlphaFoldDB" id="A0A2S5B274"/>
<feature type="region of interest" description="Disordered" evidence="2">
    <location>
        <begin position="1"/>
        <end position="39"/>
    </location>
</feature>
<keyword evidence="4" id="KW-1185">Reference proteome</keyword>
<dbReference type="EMBL" id="PJQD01000097">
    <property type="protein sequence ID" value="POY70856.1"/>
    <property type="molecule type" value="Genomic_DNA"/>
</dbReference>
<name>A0A2S5B274_9BASI</name>